<evidence type="ECO:0000256" key="1">
    <source>
        <dbReference type="SAM" id="SignalP"/>
    </source>
</evidence>
<accession>A0AAW4XX83</accession>
<evidence type="ECO:0008006" key="4">
    <source>
        <dbReference type="Google" id="ProtNLM"/>
    </source>
</evidence>
<keyword evidence="1" id="KW-0732">Signal</keyword>
<dbReference type="RefSeq" id="WP_230774722.1">
    <property type="nucleotide sequence ID" value="NZ_JAJNCT010000010.1"/>
</dbReference>
<organism evidence="2 3">
    <name type="scientific">Comamonas koreensis</name>
    <dbReference type="NCBI Taxonomy" id="160825"/>
    <lineage>
        <taxon>Bacteria</taxon>
        <taxon>Pseudomonadati</taxon>
        <taxon>Pseudomonadota</taxon>
        <taxon>Betaproteobacteria</taxon>
        <taxon>Burkholderiales</taxon>
        <taxon>Comamonadaceae</taxon>
        <taxon>Comamonas</taxon>
    </lineage>
</organism>
<proteinExistence type="predicted"/>
<comment type="caution">
    <text evidence="2">The sequence shown here is derived from an EMBL/GenBank/DDBJ whole genome shotgun (WGS) entry which is preliminary data.</text>
</comment>
<sequence length="85" mass="8777">MSSQPLRHRLLCSTAVTAALWMATAQAYAAAPAKSAPSKQAIEACQGKKAGDSVQLPLDNGKTVKATCRIEGKQLVAKRGASIGP</sequence>
<reference evidence="2 3" key="1">
    <citation type="submission" date="2021-11" db="EMBL/GenBank/DDBJ databases">
        <title>Genome sequence.</title>
        <authorList>
            <person name="Sun Q."/>
        </authorList>
    </citation>
    <scope>NUCLEOTIDE SEQUENCE [LARGE SCALE GENOMIC DNA]</scope>
    <source>
        <strain evidence="2 3">KCTC 12005</strain>
    </source>
</reference>
<dbReference type="EMBL" id="JAJNCT010000010">
    <property type="protein sequence ID" value="MCD2165735.1"/>
    <property type="molecule type" value="Genomic_DNA"/>
</dbReference>
<name>A0AAW4XX83_9BURK</name>
<evidence type="ECO:0000313" key="2">
    <source>
        <dbReference type="EMBL" id="MCD2165735.1"/>
    </source>
</evidence>
<dbReference type="AlphaFoldDB" id="A0AAW4XX83"/>
<feature type="signal peptide" evidence="1">
    <location>
        <begin position="1"/>
        <end position="29"/>
    </location>
</feature>
<evidence type="ECO:0000313" key="3">
    <source>
        <dbReference type="Proteomes" id="UP001199260"/>
    </source>
</evidence>
<dbReference type="Proteomes" id="UP001199260">
    <property type="component" value="Unassembled WGS sequence"/>
</dbReference>
<feature type="chain" id="PRO_5043464676" description="DUF333 domain-containing protein" evidence="1">
    <location>
        <begin position="30"/>
        <end position="85"/>
    </location>
</feature>
<gene>
    <name evidence="2" type="ORF">LPW39_11365</name>
</gene>
<protein>
    <recommendedName>
        <fullName evidence="4">DUF333 domain-containing protein</fullName>
    </recommendedName>
</protein>
<keyword evidence="3" id="KW-1185">Reference proteome</keyword>